<evidence type="ECO:0000313" key="4">
    <source>
        <dbReference type="Proteomes" id="UP000315496"/>
    </source>
</evidence>
<dbReference type="PANTHER" id="PTHR23275">
    <property type="entry name" value="CABRIOLET.-RELATED"/>
    <property type="match status" value="1"/>
</dbReference>
<dbReference type="InterPro" id="IPR052798">
    <property type="entry name" value="Giardia_VSA"/>
</dbReference>
<dbReference type="AlphaFoldDB" id="A0A4Z1STI5"/>
<dbReference type="PANTHER" id="PTHR23275:SF100">
    <property type="entry name" value="EGF-LIKE DOMAIN-CONTAINING PROTEIN"/>
    <property type="match status" value="1"/>
</dbReference>
<dbReference type="InterPro" id="IPR009030">
    <property type="entry name" value="Growth_fac_rcpt_cys_sf"/>
</dbReference>
<dbReference type="InterPro" id="IPR005127">
    <property type="entry name" value="Giardia_VSP"/>
</dbReference>
<evidence type="ECO:0000256" key="1">
    <source>
        <dbReference type="SAM" id="Phobius"/>
    </source>
</evidence>
<reference evidence="3 4" key="1">
    <citation type="submission" date="2019-05" db="EMBL/GenBank/DDBJ databases">
        <title>The compact genome of Giardia muris reveals important steps in the evolution of intestinal protozoan parasites.</title>
        <authorList>
            <person name="Xu F."/>
            <person name="Jimenez-Gonzalez A."/>
            <person name="Einarsson E."/>
            <person name="Astvaldsson A."/>
            <person name="Peirasmaki D."/>
            <person name="Eckmann L."/>
            <person name="Andersson J.O."/>
            <person name="Svard S.G."/>
            <person name="Jerlstrom-Hultqvist J."/>
        </authorList>
    </citation>
    <scope>NUCLEOTIDE SEQUENCE [LARGE SCALE GENOMIC DNA]</scope>
    <source>
        <strain evidence="3 4">Roberts-Thomson</strain>
    </source>
</reference>
<protein>
    <submittedName>
        <fullName evidence="3">VSP protein</fullName>
    </submittedName>
</protein>
<evidence type="ECO:0000313" key="3">
    <source>
        <dbReference type="EMBL" id="TNJ29236.1"/>
    </source>
</evidence>
<organism evidence="3 4">
    <name type="scientific">Giardia muris</name>
    <dbReference type="NCBI Taxonomy" id="5742"/>
    <lineage>
        <taxon>Eukaryota</taxon>
        <taxon>Metamonada</taxon>
        <taxon>Diplomonadida</taxon>
        <taxon>Hexamitidae</taxon>
        <taxon>Giardiinae</taxon>
        <taxon>Giardia</taxon>
    </lineage>
</organism>
<keyword evidence="4" id="KW-1185">Reference proteome</keyword>
<keyword evidence="1" id="KW-0812">Transmembrane</keyword>
<comment type="caution">
    <text evidence="3">The sequence shown here is derived from an EMBL/GenBank/DDBJ whole genome shotgun (WGS) entry which is preliminary data.</text>
</comment>
<dbReference type="OrthoDB" id="300641at2759"/>
<evidence type="ECO:0000256" key="2">
    <source>
        <dbReference type="SAM" id="SignalP"/>
    </source>
</evidence>
<keyword evidence="2" id="KW-0732">Signal</keyword>
<keyword evidence="1" id="KW-1133">Transmembrane helix</keyword>
<keyword evidence="1" id="KW-0472">Membrane</keyword>
<dbReference type="VEuPathDB" id="GiardiaDB:GMRT_22932"/>
<sequence length="553" mass="55855">MLVALVLTASAVLGTIDRSSGRAVPEIDVLEGSMEVKARDAGACAADSTFTIPGVEGEFCKKCSETGEAPINGACADPSTVTTAECANGVCTGCGTGTDYFLFYGGCYKTDSSPGNKLCKTVVAGKCTVLQDNSPAFIKSEVLYLCSDTSEDAGGKENCGTCTYAAPTPGGNSGGNGGSTTSRNGEVFTCKSCLPGFGLVGETGKTCKACTIQNCKTCDTDEKTCKVCLPSFGPTYSSSLAITSCDSCPKNCTSCTNLGPGLVCTECQTDQAPIDGGCVPANETTKKVCADSSGHCTSCLNGYVPYLEGCYSTFKAAELGVCAKEKQFLVGNTTVCSECKPGFVPINGECLLVASTNVTRATQICQKEDGSAPDASSTRCGKCQDVTGTPATQFFLLNGGCYNASTEVGKSACTTASGGVCTAVKADSGLYLDNNVLVSCSSKVPGCGACTSSSGAVTCTSCGFGYYNANTNASATPDCKACSIYHSGCTGCNTTACTTCWDGSSFNGTCPSPPSSSSSGLSGGAIAGIVIAVLLVLGGLGGFLGWWFGCRGK</sequence>
<dbReference type="Pfam" id="PF03302">
    <property type="entry name" value="VSP"/>
    <property type="match status" value="3"/>
</dbReference>
<name>A0A4Z1STI5_GIAMU</name>
<gene>
    <name evidence="3" type="ORF">GMRT_22932</name>
</gene>
<feature type="chain" id="PRO_5021207508" evidence="2">
    <location>
        <begin position="22"/>
        <end position="553"/>
    </location>
</feature>
<dbReference type="Proteomes" id="UP000315496">
    <property type="component" value="Chromosome 2"/>
</dbReference>
<feature type="transmembrane region" description="Helical" evidence="1">
    <location>
        <begin position="525"/>
        <end position="548"/>
    </location>
</feature>
<dbReference type="EMBL" id="VDLU01000002">
    <property type="protein sequence ID" value="TNJ29236.1"/>
    <property type="molecule type" value="Genomic_DNA"/>
</dbReference>
<proteinExistence type="predicted"/>
<accession>A0A4Z1STI5</accession>
<feature type="signal peptide" evidence="2">
    <location>
        <begin position="1"/>
        <end position="21"/>
    </location>
</feature>
<dbReference type="SUPFAM" id="SSF57184">
    <property type="entry name" value="Growth factor receptor domain"/>
    <property type="match status" value="1"/>
</dbReference>